<name>A0AA48H5X4_9RHOB</name>
<sequence length="116" mass="12604">MTGYTRHDLPCDIVVHAGQFAGQPAAYAYLLDHGPDLDLEHVEVIRDRPATRLRARFDPDTADEIAAAGAAWNTLLLILPAAYPDLDCPLPDTPALPCLGTWRGHVPRMVADQPAP</sequence>
<dbReference type="EMBL" id="AP027266">
    <property type="protein sequence ID" value="BDW84277.1"/>
    <property type="molecule type" value="Genomic_DNA"/>
</dbReference>
<reference evidence="1 2" key="1">
    <citation type="submission" date="2023-01" db="EMBL/GenBank/DDBJ databases">
        <title>Complete genome sequence of Roseicyclus marinus strain Dej080120_10.</title>
        <authorList>
            <person name="Ueki S."/>
            <person name="Maruyama F."/>
        </authorList>
    </citation>
    <scope>NUCLEOTIDE SEQUENCE [LARGE SCALE GENOMIC DNA]</scope>
    <source>
        <strain evidence="1 2">Dej080120_10</strain>
    </source>
</reference>
<keyword evidence="2" id="KW-1185">Reference proteome</keyword>
<dbReference type="RefSeq" id="WP_338274015.1">
    <property type="nucleotide sequence ID" value="NZ_AP027266.1"/>
</dbReference>
<evidence type="ECO:0000313" key="1">
    <source>
        <dbReference type="EMBL" id="BDW84277.1"/>
    </source>
</evidence>
<evidence type="ECO:0000313" key="2">
    <source>
        <dbReference type="Proteomes" id="UP001337723"/>
    </source>
</evidence>
<accession>A0AA48H5X4</accession>
<dbReference type="Proteomes" id="UP001337723">
    <property type="component" value="Chromosome"/>
</dbReference>
<protein>
    <submittedName>
        <fullName evidence="1">Uncharacterized protein</fullName>
    </submittedName>
</protein>
<organism evidence="1 2">
    <name type="scientific">Roseicyclus marinus</name>
    <dbReference type="NCBI Taxonomy" id="2161673"/>
    <lineage>
        <taxon>Bacteria</taxon>
        <taxon>Pseudomonadati</taxon>
        <taxon>Pseudomonadota</taxon>
        <taxon>Alphaproteobacteria</taxon>
        <taxon>Rhodobacterales</taxon>
        <taxon>Roseobacteraceae</taxon>
        <taxon>Roseicyclus</taxon>
    </lineage>
</organism>
<proteinExistence type="predicted"/>
<gene>
    <name evidence="1" type="ORF">MACH21_04540</name>
</gene>
<dbReference type="KEGG" id="rmai:MACH21_04540"/>
<dbReference type="AlphaFoldDB" id="A0AA48H5X4"/>